<dbReference type="GO" id="GO:0004519">
    <property type="term" value="F:endonuclease activity"/>
    <property type="evidence" value="ECO:0007669"/>
    <property type="project" value="UniProtKB-KW"/>
</dbReference>
<dbReference type="Pfam" id="PF03852">
    <property type="entry name" value="Vsr"/>
    <property type="match status" value="1"/>
</dbReference>
<gene>
    <name evidence="7" type="primary">vsr</name>
    <name evidence="7" type="ORF">H2Z84_15035</name>
</gene>
<keyword evidence="4" id="KW-0378">Hydrolase</keyword>
<evidence type="ECO:0000256" key="6">
    <source>
        <dbReference type="ARBA" id="ARBA00029466"/>
    </source>
</evidence>
<dbReference type="Proteomes" id="UP000545606">
    <property type="component" value="Unassembled WGS sequence"/>
</dbReference>
<comment type="caution">
    <text evidence="7">The sequence shown here is derived from an EMBL/GenBank/DDBJ whole genome shotgun (WGS) entry which is preliminary data.</text>
</comment>
<organism evidence="7 8">
    <name type="scientific">Aquitalea aquatica</name>
    <dbReference type="NCBI Taxonomy" id="3044273"/>
    <lineage>
        <taxon>Bacteria</taxon>
        <taxon>Pseudomonadati</taxon>
        <taxon>Pseudomonadota</taxon>
        <taxon>Betaproteobacteria</taxon>
        <taxon>Neisseriales</taxon>
        <taxon>Chromobacteriaceae</taxon>
        <taxon>Aquitalea</taxon>
    </lineage>
</organism>
<evidence type="ECO:0000256" key="5">
    <source>
        <dbReference type="ARBA" id="ARBA00023204"/>
    </source>
</evidence>
<dbReference type="NCBIfam" id="TIGR00632">
    <property type="entry name" value="vsr"/>
    <property type="match status" value="1"/>
</dbReference>
<comment type="similarity">
    <text evidence="6">Belongs to the Vsr family.</text>
</comment>
<sequence length="157" mass="18130">MDVLTPAQRRLNMSRIRARDTKPELVLRRGLHAAGLRFRLCVPELPGKPDLVFPRYRAVILVHGCFWHGHDCPLFRLPATRTDFWNTKIRGNRERDDKVVVALLHSGWRVLIVWECCFKGPSRRPVEEVIQLCRSFVLGTAQEAVLMGRRRATPTLP</sequence>
<evidence type="ECO:0000256" key="2">
    <source>
        <dbReference type="ARBA" id="ARBA00022759"/>
    </source>
</evidence>
<name>A0A838Y318_9NEIS</name>
<dbReference type="InterPro" id="IPR004603">
    <property type="entry name" value="DNA_mismatch_endonuc_vsr"/>
</dbReference>
<dbReference type="AlphaFoldDB" id="A0A838Y318"/>
<proteinExistence type="inferred from homology"/>
<keyword evidence="5" id="KW-0234">DNA repair</keyword>
<dbReference type="EMBL" id="JACERN010000039">
    <property type="protein sequence ID" value="MBA4709693.1"/>
    <property type="molecule type" value="Genomic_DNA"/>
</dbReference>
<dbReference type="GO" id="GO:0016787">
    <property type="term" value="F:hydrolase activity"/>
    <property type="evidence" value="ECO:0007669"/>
    <property type="project" value="UniProtKB-KW"/>
</dbReference>
<keyword evidence="2 7" id="KW-0255">Endonuclease</keyword>
<evidence type="ECO:0000256" key="1">
    <source>
        <dbReference type="ARBA" id="ARBA00022722"/>
    </source>
</evidence>
<evidence type="ECO:0000256" key="4">
    <source>
        <dbReference type="ARBA" id="ARBA00022801"/>
    </source>
</evidence>
<keyword evidence="8" id="KW-1185">Reference proteome</keyword>
<protein>
    <submittedName>
        <fullName evidence="7">DNA mismatch endonuclease Vsr</fullName>
    </submittedName>
</protein>
<dbReference type="SUPFAM" id="SSF52980">
    <property type="entry name" value="Restriction endonuclease-like"/>
    <property type="match status" value="1"/>
</dbReference>
<reference evidence="7 8" key="1">
    <citation type="submission" date="2020-07" db="EMBL/GenBank/DDBJ databases">
        <title>Draft genome sequence of violacein-producing bacteria and related species.</title>
        <authorList>
            <person name="Wilson H.S."/>
            <person name="De Leon M.E."/>
        </authorList>
    </citation>
    <scope>NUCLEOTIDE SEQUENCE [LARGE SCALE GENOMIC DNA]</scope>
    <source>
        <strain evidence="7 8">HSC-21Su07</strain>
    </source>
</reference>
<evidence type="ECO:0000313" key="7">
    <source>
        <dbReference type="EMBL" id="MBA4709693.1"/>
    </source>
</evidence>
<dbReference type="InterPro" id="IPR011335">
    <property type="entry name" value="Restrct_endonuc-II-like"/>
</dbReference>
<dbReference type="Gene3D" id="3.40.960.10">
    <property type="entry name" value="VSR Endonuclease"/>
    <property type="match status" value="1"/>
</dbReference>
<keyword evidence="1" id="KW-0540">Nuclease</keyword>
<dbReference type="CDD" id="cd00221">
    <property type="entry name" value="Vsr"/>
    <property type="match status" value="1"/>
</dbReference>
<dbReference type="GO" id="GO:0006298">
    <property type="term" value="P:mismatch repair"/>
    <property type="evidence" value="ECO:0007669"/>
    <property type="project" value="InterPro"/>
</dbReference>
<accession>A0A838Y318</accession>
<evidence type="ECO:0000313" key="8">
    <source>
        <dbReference type="Proteomes" id="UP000545606"/>
    </source>
</evidence>
<dbReference type="RefSeq" id="WP_181836711.1">
    <property type="nucleotide sequence ID" value="NZ_JACERN010000039.1"/>
</dbReference>
<keyword evidence="3" id="KW-0227">DNA damage</keyword>
<evidence type="ECO:0000256" key="3">
    <source>
        <dbReference type="ARBA" id="ARBA00022763"/>
    </source>
</evidence>